<dbReference type="STRING" id="521003.COLINT_03108"/>
<organism evidence="1 2">
    <name type="scientific">Collinsella intestinalis DSM 13280</name>
    <dbReference type="NCBI Taxonomy" id="521003"/>
    <lineage>
        <taxon>Bacteria</taxon>
        <taxon>Bacillati</taxon>
        <taxon>Actinomycetota</taxon>
        <taxon>Coriobacteriia</taxon>
        <taxon>Coriobacteriales</taxon>
        <taxon>Coriobacteriaceae</taxon>
        <taxon>Collinsella</taxon>
    </lineage>
</organism>
<evidence type="ECO:0000313" key="2">
    <source>
        <dbReference type="Proteomes" id="UP000003295"/>
    </source>
</evidence>
<dbReference type="HOGENOM" id="CLU_3134472_0_0_11"/>
<dbReference type="EMBL" id="ABXH02000019">
    <property type="protein sequence ID" value="EEP44149.1"/>
    <property type="molecule type" value="Genomic_DNA"/>
</dbReference>
<sequence>MADTKAYMAGARALEQQMPSNRGFVFIRFPGSGQNTLIVRRKEGHRSRA</sequence>
<dbReference type="AlphaFoldDB" id="C4FAL5"/>
<dbReference type="Proteomes" id="UP000003295">
    <property type="component" value="Unassembled WGS sequence"/>
</dbReference>
<proteinExistence type="predicted"/>
<name>C4FAL5_9ACTN</name>
<evidence type="ECO:0000313" key="1">
    <source>
        <dbReference type="EMBL" id="EEP44149.1"/>
    </source>
</evidence>
<reference evidence="1 2" key="1">
    <citation type="submission" date="2009-04" db="EMBL/GenBank/DDBJ databases">
        <authorList>
            <person name="Weinstock G."/>
            <person name="Sodergren E."/>
            <person name="Clifton S."/>
            <person name="Fulton L."/>
            <person name="Fulton B."/>
            <person name="Courtney L."/>
            <person name="Fronick C."/>
            <person name="Harrison M."/>
            <person name="Strong C."/>
            <person name="Farmer C."/>
            <person name="Delahaunty K."/>
            <person name="Markovic C."/>
            <person name="Hall O."/>
            <person name="Minx P."/>
            <person name="Tomlinson C."/>
            <person name="Mitreva M."/>
            <person name="Nelson J."/>
            <person name="Hou S."/>
            <person name="Wollam A."/>
            <person name="Pepin K.H."/>
            <person name="Johnson M."/>
            <person name="Bhonagiri V."/>
            <person name="Nash W.E."/>
            <person name="Warren W."/>
            <person name="Chinwalla A."/>
            <person name="Mardis E.R."/>
            <person name="Wilson R.K."/>
        </authorList>
    </citation>
    <scope>NUCLEOTIDE SEQUENCE [LARGE SCALE GENOMIC DNA]</scope>
    <source>
        <strain evidence="1 2">DSM 13280</strain>
    </source>
</reference>
<gene>
    <name evidence="1" type="ORF">COLINT_03108</name>
</gene>
<comment type="caution">
    <text evidence="1">The sequence shown here is derived from an EMBL/GenBank/DDBJ whole genome shotgun (WGS) entry which is preliminary data.</text>
</comment>
<accession>C4FAL5</accession>
<protein>
    <submittedName>
        <fullName evidence="1">Uncharacterized protein</fullName>
    </submittedName>
</protein>